<protein>
    <submittedName>
        <fullName evidence="2">Uncharacterized protein</fullName>
    </submittedName>
</protein>
<accession>A0A9Q3YV11</accession>
<evidence type="ECO:0000313" key="4">
    <source>
        <dbReference type="Proteomes" id="UP001107960"/>
    </source>
</evidence>
<dbReference type="AlphaFoldDB" id="A0A9Q3YV11"/>
<reference evidence="3" key="2">
    <citation type="submission" date="2023-07" db="EMBL/GenBank/DDBJ databases">
        <title>Description of novel Chryseobacterium sp. strain C-2.</title>
        <authorList>
            <person name="Saticioglu I.B."/>
        </authorList>
    </citation>
    <scope>NUCLEOTIDE SEQUENCE [LARGE SCALE GENOMIC DNA]</scope>
    <source>
        <strain evidence="3">C-2</strain>
    </source>
</reference>
<dbReference type="EMBL" id="JAJJML010000001">
    <property type="protein sequence ID" value="MCC9036352.1"/>
    <property type="molecule type" value="Genomic_DNA"/>
</dbReference>
<evidence type="ECO:0000313" key="2">
    <source>
        <dbReference type="EMBL" id="MCC9036352.1"/>
    </source>
</evidence>
<name>A0A9Q3YV11_9FLAO</name>
<evidence type="ECO:0000313" key="1">
    <source>
        <dbReference type="EMBL" id="MBD3907195.1"/>
    </source>
</evidence>
<evidence type="ECO:0000313" key="3">
    <source>
        <dbReference type="Proteomes" id="UP000603715"/>
    </source>
</evidence>
<organism evidence="2 4">
    <name type="scientific">Chryseobacterium muglaense</name>
    <dbReference type="NCBI Taxonomy" id="2893752"/>
    <lineage>
        <taxon>Bacteria</taxon>
        <taxon>Pseudomonadati</taxon>
        <taxon>Bacteroidota</taxon>
        <taxon>Flavobacteriia</taxon>
        <taxon>Flavobacteriales</taxon>
        <taxon>Weeksellaceae</taxon>
        <taxon>Chryseobacterium group</taxon>
        <taxon>Chryseobacterium</taxon>
    </lineage>
</organism>
<dbReference type="RefSeq" id="WP_191181541.1">
    <property type="nucleotide sequence ID" value="NZ_JACXXP010000056.1"/>
</dbReference>
<keyword evidence="3" id="KW-1185">Reference proteome</keyword>
<reference evidence="2" key="1">
    <citation type="submission" date="2021-11" db="EMBL/GenBank/DDBJ databases">
        <title>Description of novel Chryseobacterium species.</title>
        <authorList>
            <person name="Saticioglu I.B."/>
            <person name="Ay H."/>
            <person name="Altun S."/>
            <person name="Duman M."/>
        </authorList>
    </citation>
    <scope>NUCLEOTIDE SEQUENCE</scope>
    <source>
        <strain evidence="2">C-39</strain>
    </source>
</reference>
<dbReference type="Proteomes" id="UP001107960">
    <property type="component" value="Unassembled WGS sequence"/>
</dbReference>
<dbReference type="Proteomes" id="UP000603715">
    <property type="component" value="Unassembled WGS sequence"/>
</dbReference>
<gene>
    <name evidence="1" type="ORF">IEW27_21730</name>
    <name evidence="2" type="ORF">LNP80_19220</name>
</gene>
<dbReference type="EMBL" id="JACXXP010000056">
    <property type="protein sequence ID" value="MBD3907195.1"/>
    <property type="molecule type" value="Genomic_DNA"/>
</dbReference>
<reference evidence="1" key="3">
    <citation type="submission" date="2024-05" db="EMBL/GenBank/DDBJ databases">
        <title>Description of novel Chryseobacterium sp. strain C-2.</title>
        <authorList>
            <person name="Saticioglu I.B."/>
        </authorList>
    </citation>
    <scope>NUCLEOTIDE SEQUENCE</scope>
    <source>
        <strain evidence="1">C-2</strain>
    </source>
</reference>
<comment type="caution">
    <text evidence="2">The sequence shown here is derived from an EMBL/GenBank/DDBJ whole genome shotgun (WGS) entry which is preliminary data.</text>
</comment>
<sequence>MAEQKKGQIQIFAKNIRGVSHGGILEESKHTKNVAGGKHIQNGKAGGVNNDVNNPRKELLKVIKVEGPFDENNKLLDCVEKGKWYKYKAKFNRNPEKNELKILKWASEYDESRKRNLLIDVSNKGLVEISHQIFPTSTAHKLKIYAYFQKPELYTKAEIIQGEVLIVIGTEQHSQSYGNKLMFPAQAVREIKENYKNHKYANIIIFSDEFSDMQLSIIKRDAKKWNTNLYFKKITTVSELIKYINDGDATVSRGKAKVSTLKIFSHGLPSILDFGLDGDNEEAQRFKIQHVSQLRKESFTLKPEIFSYACRTGNSDARAVTLNPSYKYDAETLKLVKPKESLAQKLSNHLDAKVYAYLRRSNYTSTWLDGGNKEYKSLYMTIEDEGVSSPFNPVDWYRATFGDSRWDEALWNSRGAFLPPTSGASPGGSLEAGMFIFESGKEPKKITDK</sequence>
<proteinExistence type="predicted"/>